<protein>
    <submittedName>
        <fullName evidence="2">Uncharacterized protein</fullName>
    </submittedName>
</protein>
<dbReference type="EMBL" id="JAPWDV010000001">
    <property type="protein sequence ID" value="KAJ6223755.1"/>
    <property type="molecule type" value="Genomic_DNA"/>
</dbReference>
<evidence type="ECO:0000256" key="1">
    <source>
        <dbReference type="SAM" id="MobiDB-lite"/>
    </source>
</evidence>
<gene>
    <name evidence="2" type="ORF">RDWZM_002300</name>
</gene>
<dbReference type="Proteomes" id="UP001142055">
    <property type="component" value="Chromosome 1"/>
</dbReference>
<dbReference type="AlphaFoldDB" id="A0A9Q0MD99"/>
<evidence type="ECO:0000313" key="2">
    <source>
        <dbReference type="EMBL" id="KAJ6223755.1"/>
    </source>
</evidence>
<proteinExistence type="predicted"/>
<comment type="caution">
    <text evidence="2">The sequence shown here is derived from an EMBL/GenBank/DDBJ whole genome shotgun (WGS) entry which is preliminary data.</text>
</comment>
<feature type="compositionally biased region" description="Polar residues" evidence="1">
    <location>
        <begin position="8"/>
        <end position="17"/>
    </location>
</feature>
<keyword evidence="3" id="KW-1185">Reference proteome</keyword>
<feature type="region of interest" description="Disordered" evidence="1">
    <location>
        <begin position="1"/>
        <end position="62"/>
    </location>
</feature>
<feature type="compositionally biased region" description="Low complexity" evidence="1">
    <location>
        <begin position="26"/>
        <end position="48"/>
    </location>
</feature>
<evidence type="ECO:0000313" key="3">
    <source>
        <dbReference type="Proteomes" id="UP001142055"/>
    </source>
</evidence>
<name>A0A9Q0MD99_BLOTA</name>
<reference evidence="2" key="1">
    <citation type="submission" date="2022-12" db="EMBL/GenBank/DDBJ databases">
        <title>Genome assemblies of Blomia tropicalis.</title>
        <authorList>
            <person name="Cui Y."/>
        </authorList>
    </citation>
    <scope>NUCLEOTIDE SEQUENCE</scope>
    <source>
        <tissue evidence="2">Adult mites</tissue>
    </source>
</reference>
<organism evidence="2 3">
    <name type="scientific">Blomia tropicalis</name>
    <name type="common">Mite</name>
    <dbReference type="NCBI Taxonomy" id="40697"/>
    <lineage>
        <taxon>Eukaryota</taxon>
        <taxon>Metazoa</taxon>
        <taxon>Ecdysozoa</taxon>
        <taxon>Arthropoda</taxon>
        <taxon>Chelicerata</taxon>
        <taxon>Arachnida</taxon>
        <taxon>Acari</taxon>
        <taxon>Acariformes</taxon>
        <taxon>Sarcoptiformes</taxon>
        <taxon>Astigmata</taxon>
        <taxon>Glycyphagoidea</taxon>
        <taxon>Echimyopodidae</taxon>
        <taxon>Blomia</taxon>
    </lineage>
</organism>
<accession>A0A9Q0MD99</accession>
<sequence>MTDKIQSESDLTNTLNESVEVDTINQQSVTTTTSSVSDQQPVTTTTPSISDEPEKGKPILPRIKNKDADLGNLSKLLLKRFERMVDHLETTTNRWIPKVKYQLNETVDHWINWPNPDKINSIESLQVFPIVDFGETEHIDGKPITQLLPNKLPKPIVSNYIPKIENEPIVSIPSISGERENKVFDQSNERSLETLKEVINDQSNEQLMETLNTNMIESSQTEIQTLIQSSITQEEASSSSLPISRIMQPRSEFNREFEEKLTQNDVEISEQTLDNFQFDQMQLETNNKDGGGKSGTDNETNHANRLFSMYSQLNNLYTID</sequence>